<dbReference type="EMBL" id="OGUS01000115">
    <property type="protein sequence ID" value="SPC12364.1"/>
    <property type="molecule type" value="Genomic_DNA"/>
</dbReference>
<dbReference type="EMBL" id="CP069812">
    <property type="protein sequence ID" value="QRQ95776.1"/>
    <property type="molecule type" value="Genomic_DNA"/>
</dbReference>
<feature type="signal peptide" evidence="1">
    <location>
        <begin position="1"/>
        <end position="20"/>
    </location>
</feature>
<name>A0A375FZ38_9BURK</name>
<dbReference type="Proteomes" id="UP000256862">
    <property type="component" value="Chromosome CO2235"/>
</dbReference>
<evidence type="ECO:0000313" key="6">
    <source>
        <dbReference type="Proteomes" id="UP000623307"/>
    </source>
</evidence>
<protein>
    <submittedName>
        <fullName evidence="4">Copper resistance protein K</fullName>
    </submittedName>
    <submittedName>
        <fullName evidence="2">Periplasmic Cu(I)/Cu(II)-binding protein CopK</fullName>
    </submittedName>
</protein>
<reference evidence="4" key="2">
    <citation type="submission" date="2018-01" db="EMBL/GenBank/DDBJ databases">
        <authorList>
            <person name="Clerissi C."/>
        </authorList>
    </citation>
    <scope>NUCLEOTIDE SEQUENCE</scope>
    <source>
        <strain evidence="4">Cupriavidus oxalaticus LMG 2235</strain>
    </source>
</reference>
<evidence type="ECO:0000313" key="3">
    <source>
        <dbReference type="EMBL" id="SPC06652.1"/>
    </source>
</evidence>
<evidence type="ECO:0000313" key="2">
    <source>
        <dbReference type="EMBL" id="QRQ95776.1"/>
    </source>
</evidence>
<dbReference type="NCBIfam" id="NF033793">
    <property type="entry name" value="peri_CopK"/>
    <property type="match status" value="1"/>
</dbReference>
<evidence type="ECO:0000256" key="1">
    <source>
        <dbReference type="SAM" id="SignalP"/>
    </source>
</evidence>
<dbReference type="Gene3D" id="2.40.10.300">
    <property type="entry name" value="Copper resistance protein K"/>
    <property type="match status" value="1"/>
</dbReference>
<evidence type="ECO:0000313" key="4">
    <source>
        <dbReference type="EMBL" id="SPC12364.1"/>
    </source>
</evidence>
<dbReference type="Pfam" id="PF11525">
    <property type="entry name" value="CopK"/>
    <property type="match status" value="1"/>
</dbReference>
<dbReference type="Proteomes" id="UP000623307">
    <property type="component" value="Chromosome 2"/>
</dbReference>
<dbReference type="EMBL" id="OGUS01000066">
    <property type="protein sequence ID" value="SPC06652.1"/>
    <property type="molecule type" value="Genomic_DNA"/>
</dbReference>
<dbReference type="GO" id="GO:0046872">
    <property type="term" value="F:metal ion binding"/>
    <property type="evidence" value="ECO:0007669"/>
    <property type="project" value="InterPro"/>
</dbReference>
<evidence type="ECO:0000313" key="5">
    <source>
        <dbReference type="Proteomes" id="UP000256862"/>
    </source>
</evidence>
<dbReference type="GeneID" id="303491919"/>
<keyword evidence="6" id="KW-1185">Reference proteome</keyword>
<feature type="chain" id="PRO_5044585643" evidence="1">
    <location>
        <begin position="21"/>
        <end position="93"/>
    </location>
</feature>
<gene>
    <name evidence="4" type="primary">copK</name>
    <name evidence="4" type="ORF">CO2235_150019</name>
    <name evidence="3" type="ORF">CO2235_U600097</name>
    <name evidence="2" type="ORF">JTE92_20400</name>
</gene>
<dbReference type="InterPro" id="IPR038644">
    <property type="entry name" value="CopK_sf"/>
</dbReference>
<reference evidence="5" key="1">
    <citation type="submission" date="2018-01" db="EMBL/GenBank/DDBJ databases">
        <authorList>
            <person name="Gaut B.S."/>
            <person name="Morton B.R."/>
            <person name="Clegg M.T."/>
            <person name="Duvall M.R."/>
        </authorList>
    </citation>
    <scope>NUCLEOTIDE SEQUENCE [LARGE SCALE GENOMIC DNA]</scope>
</reference>
<organism evidence="4">
    <name type="scientific">Cupriavidus oxalaticus</name>
    <dbReference type="NCBI Taxonomy" id="96344"/>
    <lineage>
        <taxon>Bacteria</taxon>
        <taxon>Pseudomonadati</taxon>
        <taxon>Pseudomonadota</taxon>
        <taxon>Betaproteobacteria</taxon>
        <taxon>Burkholderiales</taxon>
        <taxon>Burkholderiaceae</taxon>
        <taxon>Cupriavidus</taxon>
    </lineage>
</organism>
<reference evidence="2 6" key="3">
    <citation type="submission" date="2021-02" db="EMBL/GenBank/DDBJ databases">
        <title>Complete Genome Sequence of Cupriavidus oxalaticus Strain Ox1, a Soil Oxalate-Degrading Species.</title>
        <authorList>
            <person name="Palmieri F."/>
            <person name="Udriet P."/>
            <person name="Deuasquier M."/>
            <person name="Beaudoing E."/>
            <person name="Johnson S.L."/>
            <person name="Davenport K.W."/>
            <person name="Chain P.S."/>
            <person name="Bindschedler S."/>
            <person name="Junier P."/>
        </authorList>
    </citation>
    <scope>NUCLEOTIDE SEQUENCE [LARGE SCALE GENOMIC DNA]</scope>
    <source>
        <strain evidence="2 6">Ox1</strain>
    </source>
</reference>
<dbReference type="OrthoDB" id="5297628at2"/>
<dbReference type="InterPro" id="IPR021604">
    <property type="entry name" value="CopK"/>
</dbReference>
<keyword evidence="1" id="KW-0732">Signal</keyword>
<proteinExistence type="predicted"/>
<dbReference type="RefSeq" id="WP_063238907.1">
    <property type="nucleotide sequence ID" value="NZ_CP069810.1"/>
</dbReference>
<dbReference type="AlphaFoldDB" id="A0A375FZ38"/>
<sequence length="93" mass="10119">MYRKPIIAAFAVVVALSSFAADRSDIVKSYALKDGSTLHVFRDGKMGVENPFGRAVDVKAGQVLEAKDGSKLTMNGNEVIRLEQVLNEGRRGH</sequence>
<accession>A0A375FZ38</accession>